<sequence length="68" mass="8152">MAMEDRARQNRLRTRSSISFPTKYRLYKLFPSIYLEQHCCVTRTLHAHTECRIQAFENKCLRKLLCSS</sequence>
<keyword evidence="2" id="KW-1185">Reference proteome</keyword>
<reference evidence="1" key="1">
    <citation type="journal article" date="2019" name="bioRxiv">
        <title>The Genome of the Zebra Mussel, Dreissena polymorpha: A Resource for Invasive Species Research.</title>
        <authorList>
            <person name="McCartney M.A."/>
            <person name="Auch B."/>
            <person name="Kono T."/>
            <person name="Mallez S."/>
            <person name="Zhang Y."/>
            <person name="Obille A."/>
            <person name="Becker A."/>
            <person name="Abrahante J.E."/>
            <person name="Garbe J."/>
            <person name="Badalamenti J.P."/>
            <person name="Herman A."/>
            <person name="Mangelson H."/>
            <person name="Liachko I."/>
            <person name="Sullivan S."/>
            <person name="Sone E.D."/>
            <person name="Koren S."/>
            <person name="Silverstein K.A.T."/>
            <person name="Beckman K.B."/>
            <person name="Gohl D.M."/>
        </authorList>
    </citation>
    <scope>NUCLEOTIDE SEQUENCE</scope>
    <source>
        <strain evidence="1">Duluth1</strain>
        <tissue evidence="1">Whole animal</tissue>
    </source>
</reference>
<evidence type="ECO:0000313" key="2">
    <source>
        <dbReference type="Proteomes" id="UP000828390"/>
    </source>
</evidence>
<comment type="caution">
    <text evidence="1">The sequence shown here is derived from an EMBL/GenBank/DDBJ whole genome shotgun (WGS) entry which is preliminary data.</text>
</comment>
<accession>A0A9D4EW66</accession>
<gene>
    <name evidence="1" type="ORF">DPMN_165486</name>
</gene>
<dbReference type="EMBL" id="JAIWYP010000008">
    <property type="protein sequence ID" value="KAH3787362.1"/>
    <property type="molecule type" value="Genomic_DNA"/>
</dbReference>
<protein>
    <submittedName>
        <fullName evidence="1">Uncharacterized protein</fullName>
    </submittedName>
</protein>
<proteinExistence type="predicted"/>
<organism evidence="1 2">
    <name type="scientific">Dreissena polymorpha</name>
    <name type="common">Zebra mussel</name>
    <name type="synonym">Mytilus polymorpha</name>
    <dbReference type="NCBI Taxonomy" id="45954"/>
    <lineage>
        <taxon>Eukaryota</taxon>
        <taxon>Metazoa</taxon>
        <taxon>Spiralia</taxon>
        <taxon>Lophotrochozoa</taxon>
        <taxon>Mollusca</taxon>
        <taxon>Bivalvia</taxon>
        <taxon>Autobranchia</taxon>
        <taxon>Heteroconchia</taxon>
        <taxon>Euheterodonta</taxon>
        <taxon>Imparidentia</taxon>
        <taxon>Neoheterodontei</taxon>
        <taxon>Myida</taxon>
        <taxon>Dreissenoidea</taxon>
        <taxon>Dreissenidae</taxon>
        <taxon>Dreissena</taxon>
    </lineage>
</organism>
<reference evidence="1" key="2">
    <citation type="submission" date="2020-11" db="EMBL/GenBank/DDBJ databases">
        <authorList>
            <person name="McCartney M.A."/>
            <person name="Auch B."/>
            <person name="Kono T."/>
            <person name="Mallez S."/>
            <person name="Becker A."/>
            <person name="Gohl D.M."/>
            <person name="Silverstein K.A.T."/>
            <person name="Koren S."/>
            <person name="Bechman K.B."/>
            <person name="Herman A."/>
            <person name="Abrahante J.E."/>
            <person name="Garbe J."/>
        </authorList>
    </citation>
    <scope>NUCLEOTIDE SEQUENCE</scope>
    <source>
        <strain evidence="1">Duluth1</strain>
        <tissue evidence="1">Whole animal</tissue>
    </source>
</reference>
<name>A0A9D4EW66_DREPO</name>
<dbReference type="Proteomes" id="UP000828390">
    <property type="component" value="Unassembled WGS sequence"/>
</dbReference>
<dbReference type="AlphaFoldDB" id="A0A9D4EW66"/>
<evidence type="ECO:0000313" key="1">
    <source>
        <dbReference type="EMBL" id="KAH3787362.1"/>
    </source>
</evidence>